<dbReference type="Proteomes" id="UP000252415">
    <property type="component" value="Unassembled WGS sequence"/>
</dbReference>
<proteinExistence type="predicted"/>
<evidence type="ECO:0000259" key="1">
    <source>
        <dbReference type="PROSITE" id="PS51819"/>
    </source>
</evidence>
<sequence>MLFQIRYERLEEGFAYIEKRNAQLMLEEIGRSRNWITDELTYPFGRGINFQITVDSIALIYDNLCTQNYPIFMEPEVKWYRKTDAEVGVKQFLVQDPDGYLIRFSEYLGERAIVL</sequence>
<comment type="caution">
    <text evidence="2">The sequence shown here is derived from an EMBL/GenBank/DDBJ whole genome shotgun (WGS) entry which is preliminary data.</text>
</comment>
<keyword evidence="3" id="KW-1185">Reference proteome</keyword>
<evidence type="ECO:0000313" key="3">
    <source>
        <dbReference type="Proteomes" id="UP000252415"/>
    </source>
</evidence>
<organism evidence="2 3">
    <name type="scientific">Paenibacillus prosopidis</name>
    <dbReference type="NCBI Taxonomy" id="630520"/>
    <lineage>
        <taxon>Bacteria</taxon>
        <taxon>Bacillati</taxon>
        <taxon>Bacillota</taxon>
        <taxon>Bacilli</taxon>
        <taxon>Bacillales</taxon>
        <taxon>Paenibacillaceae</taxon>
        <taxon>Paenibacillus</taxon>
    </lineage>
</organism>
<dbReference type="PROSITE" id="PS51819">
    <property type="entry name" value="VOC"/>
    <property type="match status" value="1"/>
</dbReference>
<reference evidence="2 3" key="1">
    <citation type="submission" date="2018-07" db="EMBL/GenBank/DDBJ databases">
        <title>Genomic Encyclopedia of Type Strains, Phase III (KMG-III): the genomes of soil and plant-associated and newly described type strains.</title>
        <authorList>
            <person name="Whitman W."/>
        </authorList>
    </citation>
    <scope>NUCLEOTIDE SEQUENCE [LARGE SCALE GENOMIC DNA]</scope>
    <source>
        <strain evidence="2 3">CECT 7506</strain>
    </source>
</reference>
<evidence type="ECO:0000313" key="2">
    <source>
        <dbReference type="EMBL" id="RCW39732.1"/>
    </source>
</evidence>
<protein>
    <recommendedName>
        <fullName evidence="1">VOC domain-containing protein</fullName>
    </recommendedName>
</protein>
<accession>A0A368VF90</accession>
<dbReference type="SUPFAM" id="SSF54593">
    <property type="entry name" value="Glyoxalase/Bleomycin resistance protein/Dihydroxybiphenyl dioxygenase"/>
    <property type="match status" value="1"/>
</dbReference>
<name>A0A368VF90_9BACL</name>
<dbReference type="InterPro" id="IPR037523">
    <property type="entry name" value="VOC_core"/>
</dbReference>
<dbReference type="AlphaFoldDB" id="A0A368VF90"/>
<dbReference type="InterPro" id="IPR029068">
    <property type="entry name" value="Glyas_Bleomycin-R_OHBP_Dase"/>
</dbReference>
<dbReference type="EMBL" id="QPJD01000054">
    <property type="protein sequence ID" value="RCW39732.1"/>
    <property type="molecule type" value="Genomic_DNA"/>
</dbReference>
<dbReference type="RefSeq" id="WP_220271208.1">
    <property type="nucleotide sequence ID" value="NZ_QPJD01000054.1"/>
</dbReference>
<gene>
    <name evidence="2" type="ORF">DFP97_1542</name>
</gene>
<feature type="domain" description="VOC" evidence="1">
    <location>
        <begin position="1"/>
        <end position="107"/>
    </location>
</feature>
<dbReference type="Gene3D" id="3.10.180.10">
    <property type="entry name" value="2,3-Dihydroxybiphenyl 1,2-Dioxygenase, domain 1"/>
    <property type="match status" value="1"/>
</dbReference>